<keyword evidence="4" id="KW-0520">NAD</keyword>
<dbReference type="InterPro" id="IPR036291">
    <property type="entry name" value="NAD(P)-bd_dom_sf"/>
</dbReference>
<evidence type="ECO:0000259" key="5">
    <source>
        <dbReference type="SMART" id="SM00822"/>
    </source>
</evidence>
<feature type="domain" description="Ketoreductase" evidence="5">
    <location>
        <begin position="8"/>
        <end position="193"/>
    </location>
</feature>
<evidence type="ECO:0000313" key="7">
    <source>
        <dbReference type="Proteomes" id="UP001642482"/>
    </source>
</evidence>
<dbReference type="PANTHER" id="PTHR24321">
    <property type="entry name" value="DEHYDROGENASES, SHORT CHAIN"/>
    <property type="match status" value="1"/>
</dbReference>
<evidence type="ECO:0000256" key="3">
    <source>
        <dbReference type="ARBA" id="ARBA00023002"/>
    </source>
</evidence>
<dbReference type="SUPFAM" id="SSF51735">
    <property type="entry name" value="NAD(P)-binding Rossmann-fold domains"/>
    <property type="match status" value="1"/>
</dbReference>
<dbReference type="Proteomes" id="UP001642482">
    <property type="component" value="Unassembled WGS sequence"/>
</dbReference>
<dbReference type="PRINTS" id="PR00081">
    <property type="entry name" value="GDHRDH"/>
</dbReference>
<proteinExistence type="inferred from homology"/>
<name>A0ABP0AYT9_9PEZI</name>
<keyword evidence="2" id="KW-0521">NADP</keyword>
<keyword evidence="7" id="KW-1185">Reference proteome</keyword>
<gene>
    <name evidence="6" type="ORF">SEUCBS140593_001502</name>
</gene>
<dbReference type="PANTHER" id="PTHR24321:SF8">
    <property type="entry name" value="ESTRADIOL 17-BETA-DEHYDROGENASE 8-RELATED"/>
    <property type="match status" value="1"/>
</dbReference>
<keyword evidence="3" id="KW-0560">Oxidoreductase</keyword>
<protein>
    <recommendedName>
        <fullName evidence="5">Ketoreductase domain-containing protein</fullName>
    </recommendedName>
</protein>
<sequence>MSTNLQGKVVVVTGAGGGMGLETSKMLAARGAKVSMADVTDKAMNEVAEEITGAGGAVLVTVVDVTNRASVDAWIEKTVATFGQPIDGAANLAGILPRNFNTAQETAEDMDDDEWDRVIAINLTGVMYSMRAELKHMRDGGSIVNASSIAGLMGTPMNMSYGASKFGVVGLTKCAAVDVGPTRSIRVNAIAPGTIRTPMYNTVIKARGDKELPVTQQIKRDGRPDEIASLVCWLLCDESSYITGQVHNICGGYIC</sequence>
<accession>A0ABP0AYT9</accession>
<dbReference type="EMBL" id="CAWUHD010000009">
    <property type="protein sequence ID" value="CAK7212434.1"/>
    <property type="molecule type" value="Genomic_DNA"/>
</dbReference>
<reference evidence="6 7" key="1">
    <citation type="submission" date="2024-01" db="EMBL/GenBank/DDBJ databases">
        <authorList>
            <person name="Allen C."/>
            <person name="Tagirdzhanova G."/>
        </authorList>
    </citation>
    <scope>NUCLEOTIDE SEQUENCE [LARGE SCALE GENOMIC DNA]</scope>
</reference>
<dbReference type="SMART" id="SM00822">
    <property type="entry name" value="PKS_KR"/>
    <property type="match status" value="1"/>
</dbReference>
<evidence type="ECO:0000256" key="2">
    <source>
        <dbReference type="ARBA" id="ARBA00022857"/>
    </source>
</evidence>
<evidence type="ECO:0000256" key="4">
    <source>
        <dbReference type="ARBA" id="ARBA00023027"/>
    </source>
</evidence>
<dbReference type="InterPro" id="IPR002347">
    <property type="entry name" value="SDR_fam"/>
</dbReference>
<dbReference type="CDD" id="cd05233">
    <property type="entry name" value="SDR_c"/>
    <property type="match status" value="1"/>
</dbReference>
<dbReference type="PRINTS" id="PR00080">
    <property type="entry name" value="SDRFAMILY"/>
</dbReference>
<comment type="similarity">
    <text evidence="1">Belongs to the short-chain dehydrogenases/reductases (SDR) family.</text>
</comment>
<dbReference type="PROSITE" id="PS00061">
    <property type="entry name" value="ADH_SHORT"/>
    <property type="match status" value="1"/>
</dbReference>
<organism evidence="6 7">
    <name type="scientific">Sporothrix eucalyptigena</name>
    <dbReference type="NCBI Taxonomy" id="1812306"/>
    <lineage>
        <taxon>Eukaryota</taxon>
        <taxon>Fungi</taxon>
        <taxon>Dikarya</taxon>
        <taxon>Ascomycota</taxon>
        <taxon>Pezizomycotina</taxon>
        <taxon>Sordariomycetes</taxon>
        <taxon>Sordariomycetidae</taxon>
        <taxon>Ophiostomatales</taxon>
        <taxon>Ophiostomataceae</taxon>
        <taxon>Sporothrix</taxon>
    </lineage>
</organism>
<dbReference type="Pfam" id="PF13561">
    <property type="entry name" value="adh_short_C2"/>
    <property type="match status" value="1"/>
</dbReference>
<dbReference type="InterPro" id="IPR020904">
    <property type="entry name" value="Sc_DH/Rdtase_CS"/>
</dbReference>
<dbReference type="Gene3D" id="3.40.50.720">
    <property type="entry name" value="NAD(P)-binding Rossmann-like Domain"/>
    <property type="match status" value="1"/>
</dbReference>
<evidence type="ECO:0000313" key="6">
    <source>
        <dbReference type="EMBL" id="CAK7212434.1"/>
    </source>
</evidence>
<evidence type="ECO:0000256" key="1">
    <source>
        <dbReference type="ARBA" id="ARBA00006484"/>
    </source>
</evidence>
<comment type="caution">
    <text evidence="6">The sequence shown here is derived from an EMBL/GenBank/DDBJ whole genome shotgun (WGS) entry which is preliminary data.</text>
</comment>
<dbReference type="InterPro" id="IPR057326">
    <property type="entry name" value="KR_dom"/>
</dbReference>